<dbReference type="Gene3D" id="1.10.10.10">
    <property type="entry name" value="Winged helix-like DNA-binding domain superfamily/Winged helix DNA-binding domain"/>
    <property type="match status" value="1"/>
</dbReference>
<dbReference type="RefSeq" id="WP_369894601.1">
    <property type="nucleotide sequence ID" value="NZ_JBGFFX010000001.1"/>
</dbReference>
<keyword evidence="3" id="KW-1185">Reference proteome</keyword>
<comment type="caution">
    <text evidence="2">The sequence shown here is derived from an EMBL/GenBank/DDBJ whole genome shotgun (WGS) entry which is preliminary data.</text>
</comment>
<evidence type="ECO:0000256" key="1">
    <source>
        <dbReference type="SAM" id="MobiDB-lite"/>
    </source>
</evidence>
<feature type="region of interest" description="Disordered" evidence="1">
    <location>
        <begin position="215"/>
        <end position="240"/>
    </location>
</feature>
<evidence type="ECO:0000313" key="2">
    <source>
        <dbReference type="EMBL" id="MEY8768995.1"/>
    </source>
</evidence>
<gene>
    <name evidence="2" type="ORF">AB6T85_00880</name>
</gene>
<reference evidence="2 3" key="1">
    <citation type="submission" date="2024-07" db="EMBL/GenBank/DDBJ databases">
        <authorList>
            <person name="Hebao G."/>
        </authorList>
    </citation>
    <scope>NUCLEOTIDE SEQUENCE [LARGE SCALE GENOMIC DNA]</scope>
    <source>
        <strain evidence="2 3">ACCC 02193</strain>
    </source>
</reference>
<dbReference type="Pfam" id="PF13730">
    <property type="entry name" value="HTH_36"/>
    <property type="match status" value="1"/>
</dbReference>
<feature type="region of interest" description="Disordered" evidence="1">
    <location>
        <begin position="78"/>
        <end position="142"/>
    </location>
</feature>
<sequence>MSMNLMAKAMSITVGNPLRKLVLIKLADNANDKGECWPSYQHIADQCEISKRSVMRHIDDLCEFGFLRKEYRPGPKGNSSNIYHLSLDGDRESPRVVTESHPPGDRESPPPGDTVSPRTSHSFEPVKEPITPKSPKGESKGFNPLEVTIPEWLNEQAWREWVQYRSQSKKPIKTALTVSKAFNLLKECFEEGHDPAEVINTSIANGYQGLFKPKYQPSKHQQANPQTPHWNSREGWEDFI</sequence>
<accession>A0ABV4E284</accession>
<dbReference type="InterPro" id="IPR036390">
    <property type="entry name" value="WH_DNA-bd_sf"/>
</dbReference>
<dbReference type="SUPFAM" id="SSF46785">
    <property type="entry name" value="Winged helix' DNA-binding domain"/>
    <property type="match status" value="1"/>
</dbReference>
<feature type="compositionally biased region" description="Basic and acidic residues" evidence="1">
    <location>
        <begin position="231"/>
        <end position="240"/>
    </location>
</feature>
<feature type="compositionally biased region" description="Polar residues" evidence="1">
    <location>
        <begin position="218"/>
        <end position="230"/>
    </location>
</feature>
<name>A0ABV4E284_9GAMM</name>
<protein>
    <submittedName>
        <fullName evidence="2">Helix-turn-helix domain-containing protein</fullName>
    </submittedName>
</protein>
<dbReference type="InterPro" id="IPR036388">
    <property type="entry name" value="WH-like_DNA-bd_sf"/>
</dbReference>
<evidence type="ECO:0000313" key="3">
    <source>
        <dbReference type="Proteomes" id="UP001565243"/>
    </source>
</evidence>
<dbReference type="EMBL" id="JBGFFX010000001">
    <property type="protein sequence ID" value="MEY8768995.1"/>
    <property type="molecule type" value="Genomic_DNA"/>
</dbReference>
<organism evidence="2 3">
    <name type="scientific">Erwinia aeris</name>
    <dbReference type="NCBI Taxonomy" id="3239803"/>
    <lineage>
        <taxon>Bacteria</taxon>
        <taxon>Pseudomonadati</taxon>
        <taxon>Pseudomonadota</taxon>
        <taxon>Gammaproteobacteria</taxon>
        <taxon>Enterobacterales</taxon>
        <taxon>Erwiniaceae</taxon>
        <taxon>Erwinia</taxon>
    </lineage>
</organism>
<dbReference type="Proteomes" id="UP001565243">
    <property type="component" value="Unassembled WGS sequence"/>
</dbReference>
<proteinExistence type="predicted"/>